<feature type="region of interest" description="Disordered" evidence="6">
    <location>
        <begin position="512"/>
        <end position="569"/>
    </location>
</feature>
<feature type="domain" description="WRKY" evidence="7">
    <location>
        <begin position="308"/>
        <end position="362"/>
    </location>
</feature>
<feature type="compositionally biased region" description="Basic and acidic residues" evidence="6">
    <location>
        <begin position="534"/>
        <end position="563"/>
    </location>
</feature>
<evidence type="ECO:0000256" key="3">
    <source>
        <dbReference type="ARBA" id="ARBA00023125"/>
    </source>
</evidence>
<feature type="compositionally biased region" description="Low complexity" evidence="6">
    <location>
        <begin position="375"/>
        <end position="386"/>
    </location>
</feature>
<gene>
    <name evidence="8" type="ORF">CSSPJE1EN1_LOCUS11156</name>
</gene>
<organism evidence="8 9">
    <name type="scientific">Sphagnum jensenii</name>
    <dbReference type="NCBI Taxonomy" id="128206"/>
    <lineage>
        <taxon>Eukaryota</taxon>
        <taxon>Viridiplantae</taxon>
        <taxon>Streptophyta</taxon>
        <taxon>Embryophyta</taxon>
        <taxon>Bryophyta</taxon>
        <taxon>Sphagnophytina</taxon>
        <taxon>Sphagnopsida</taxon>
        <taxon>Sphagnales</taxon>
        <taxon>Sphagnaceae</taxon>
        <taxon>Sphagnum</taxon>
    </lineage>
</organism>
<dbReference type="Pfam" id="PF03106">
    <property type="entry name" value="WRKY"/>
    <property type="match status" value="1"/>
</dbReference>
<dbReference type="PANTHER" id="PTHR31282">
    <property type="entry name" value="WRKY TRANSCRIPTION FACTOR 21-RELATED"/>
    <property type="match status" value="1"/>
</dbReference>
<evidence type="ECO:0000256" key="2">
    <source>
        <dbReference type="ARBA" id="ARBA00023015"/>
    </source>
</evidence>
<dbReference type="Proteomes" id="UP001497444">
    <property type="component" value="Chromosome 18"/>
</dbReference>
<name>A0ABP0WIY0_9BRYO</name>
<keyword evidence="3" id="KW-0238">DNA-binding</keyword>
<feature type="compositionally biased region" description="Basic residues" evidence="6">
    <location>
        <begin position="393"/>
        <end position="405"/>
    </location>
</feature>
<sequence>MKRMGRGDWTSAHCAEKIQEMLSRAIRDQEDLWKILISSAPSSELGESAAAHGEGQLEAAGNRQQQLVSSCIELIPAKILRPLTAKLENSLDWCHLALCRIKEFTARADPSRTLTPIISQQAAAKIPRYPKLKHNHDGPASLDSDVRQYPCSRLKLHRPFNSLRIPERTLQENSSAMDMAVDNKEQLTASVASYKDLPHISSSNHLKTIDVGAGHESQDHQIFQHNDDDGAPKTAGKITRPNNLLQQINHDRLTLTSARRNPILVKRERYETRSPASEEERVVEVLYQRLRPGIDVRKGIPQDGHKYWRKYGNKGIQNAIFCRGYYKCSAKECNAKKMVQPTDEDPSVFEVTYMGIHTCSSSNYRHKKQHRVAADHVPPAAADAAPTQESRKLLGRHQSPKRIRNAQRDQAASVVRQQKEKNNSLAGAAATSVKGEEKSHARIQQPDHQKNNVVSTLDLPAAAGSTDQDGEEKVLDLHLQAADFSIWSTELGAAGSSAHATADQLTTSSDLDSFAEEAPSSNNYSRSDQAVAATHDDHQQQDSKKFALDHQHEEAELQGDRSHQTAAAATREADLHMQEMMNAAGYLASGLEGFDIHQLQLHHLHHHGHIHGQLPNAQALPSFHESTIFDSWANLYMDMHHLG</sequence>
<reference evidence="8" key="1">
    <citation type="submission" date="2024-02" db="EMBL/GenBank/DDBJ databases">
        <authorList>
            <consortium name="ELIXIR-Norway"/>
            <consortium name="Elixir Norway"/>
        </authorList>
    </citation>
    <scope>NUCLEOTIDE SEQUENCE</scope>
</reference>
<evidence type="ECO:0000313" key="9">
    <source>
        <dbReference type="Proteomes" id="UP001497444"/>
    </source>
</evidence>
<dbReference type="InterPro" id="IPR044810">
    <property type="entry name" value="WRKY_plant"/>
</dbReference>
<evidence type="ECO:0000256" key="5">
    <source>
        <dbReference type="ARBA" id="ARBA00023242"/>
    </source>
</evidence>
<feature type="region of interest" description="Disordered" evidence="6">
    <location>
        <begin position="367"/>
        <end position="453"/>
    </location>
</feature>
<comment type="subcellular location">
    <subcellularLocation>
        <location evidence="1">Nucleus</location>
    </subcellularLocation>
</comment>
<dbReference type="InterPro" id="IPR003657">
    <property type="entry name" value="WRKY_dom"/>
</dbReference>
<evidence type="ECO:0000256" key="6">
    <source>
        <dbReference type="SAM" id="MobiDB-lite"/>
    </source>
</evidence>
<feature type="compositionally biased region" description="Basic and acidic residues" evidence="6">
    <location>
        <begin position="434"/>
        <end position="450"/>
    </location>
</feature>
<dbReference type="PROSITE" id="PS50811">
    <property type="entry name" value="WRKY"/>
    <property type="match status" value="1"/>
</dbReference>
<evidence type="ECO:0000256" key="1">
    <source>
        <dbReference type="ARBA" id="ARBA00004123"/>
    </source>
</evidence>
<evidence type="ECO:0000256" key="4">
    <source>
        <dbReference type="ARBA" id="ARBA00023163"/>
    </source>
</evidence>
<evidence type="ECO:0000259" key="7">
    <source>
        <dbReference type="PROSITE" id="PS50811"/>
    </source>
</evidence>
<keyword evidence="9" id="KW-1185">Reference proteome</keyword>
<dbReference type="SMART" id="SM00774">
    <property type="entry name" value="WRKY"/>
    <property type="match status" value="1"/>
</dbReference>
<dbReference type="Gene3D" id="2.20.25.80">
    <property type="entry name" value="WRKY domain"/>
    <property type="match status" value="1"/>
</dbReference>
<keyword evidence="2" id="KW-0805">Transcription regulation</keyword>
<dbReference type="EMBL" id="OZ020113">
    <property type="protein sequence ID" value="CAK9265678.1"/>
    <property type="molecule type" value="Genomic_DNA"/>
</dbReference>
<keyword evidence="5" id="KW-0539">Nucleus</keyword>
<dbReference type="SUPFAM" id="SSF118290">
    <property type="entry name" value="WRKY DNA-binding domain"/>
    <property type="match status" value="1"/>
</dbReference>
<protein>
    <recommendedName>
        <fullName evidence="7">WRKY domain-containing protein</fullName>
    </recommendedName>
</protein>
<dbReference type="InterPro" id="IPR036576">
    <property type="entry name" value="WRKY_dom_sf"/>
</dbReference>
<feature type="compositionally biased region" description="Polar residues" evidence="6">
    <location>
        <begin position="519"/>
        <end position="528"/>
    </location>
</feature>
<accession>A0ABP0WIY0</accession>
<proteinExistence type="predicted"/>
<keyword evidence="4" id="KW-0804">Transcription</keyword>
<evidence type="ECO:0000313" key="8">
    <source>
        <dbReference type="EMBL" id="CAK9265678.1"/>
    </source>
</evidence>